<feature type="region of interest" description="Disordered" evidence="2">
    <location>
        <begin position="197"/>
        <end position="220"/>
    </location>
</feature>
<feature type="domain" description="Harmonin-binding protein USHBP1 PDZ-binding" evidence="3">
    <location>
        <begin position="318"/>
        <end position="382"/>
    </location>
</feature>
<organism evidence="4 5">
    <name type="scientific">Cynoglossus semilaevis</name>
    <name type="common">Tongue sole</name>
    <dbReference type="NCBI Taxonomy" id="244447"/>
    <lineage>
        <taxon>Eukaryota</taxon>
        <taxon>Metazoa</taxon>
        <taxon>Chordata</taxon>
        <taxon>Craniata</taxon>
        <taxon>Vertebrata</taxon>
        <taxon>Euteleostomi</taxon>
        <taxon>Actinopterygii</taxon>
        <taxon>Neopterygii</taxon>
        <taxon>Teleostei</taxon>
        <taxon>Neoteleostei</taxon>
        <taxon>Acanthomorphata</taxon>
        <taxon>Carangaria</taxon>
        <taxon>Pleuronectiformes</taxon>
        <taxon>Pleuronectoidei</taxon>
        <taxon>Cynoglossidae</taxon>
        <taxon>Cynoglossinae</taxon>
        <taxon>Cynoglossus</taxon>
    </lineage>
</organism>
<dbReference type="InParanoid" id="A0A3P8WEX0"/>
<name>A0A3P8WEX0_CYNSE</name>
<dbReference type="PANTHER" id="PTHR23347:SF5">
    <property type="entry name" value="HARMONIN-BINDING PROTEIN USHBP1"/>
    <property type="match status" value="1"/>
</dbReference>
<feature type="compositionally biased region" description="Polar residues" evidence="2">
    <location>
        <begin position="211"/>
        <end position="220"/>
    </location>
</feature>
<dbReference type="Pfam" id="PF10506">
    <property type="entry name" value="USHBP1_PDZ-bd"/>
    <property type="match status" value="1"/>
</dbReference>
<dbReference type="STRING" id="244447.ENSCSEP00000026023"/>
<dbReference type="OMA" id="PLIGHEP"/>
<feature type="compositionally biased region" description="Basic and acidic residues" evidence="2">
    <location>
        <begin position="18"/>
        <end position="28"/>
    </location>
</feature>
<dbReference type="InterPro" id="IPR019536">
    <property type="entry name" value="USHBP1_PDZ-bd"/>
</dbReference>
<evidence type="ECO:0000256" key="1">
    <source>
        <dbReference type="SAM" id="Coils"/>
    </source>
</evidence>
<feature type="compositionally biased region" description="Polar residues" evidence="2">
    <location>
        <begin position="412"/>
        <end position="422"/>
    </location>
</feature>
<proteinExistence type="predicted"/>
<reference evidence="4" key="2">
    <citation type="submission" date="2025-08" db="UniProtKB">
        <authorList>
            <consortium name="Ensembl"/>
        </authorList>
    </citation>
    <scope>IDENTIFICATION</scope>
</reference>
<dbReference type="Proteomes" id="UP000265120">
    <property type="component" value="Chromosome 2"/>
</dbReference>
<feature type="region of interest" description="Disordered" evidence="2">
    <location>
        <begin position="471"/>
        <end position="492"/>
    </location>
</feature>
<accession>A0A3P8WEX0</accession>
<feature type="compositionally biased region" description="Low complexity" evidence="2">
    <location>
        <begin position="246"/>
        <end position="257"/>
    </location>
</feature>
<keyword evidence="5" id="KW-1185">Reference proteome</keyword>
<dbReference type="GeneTree" id="ENSGT00530000063974"/>
<dbReference type="PANTHER" id="PTHR23347">
    <property type="entry name" value="COLORECTAL MUTANT CANCER PROTEIN MCC PROTEIN -RELATED"/>
    <property type="match status" value="1"/>
</dbReference>
<keyword evidence="1" id="KW-0175">Coiled coil</keyword>
<evidence type="ECO:0000313" key="5">
    <source>
        <dbReference type="Proteomes" id="UP000265120"/>
    </source>
</evidence>
<dbReference type="Ensembl" id="ENSCSET00000026363.1">
    <property type="protein sequence ID" value="ENSCSEP00000026023.1"/>
    <property type="gene ID" value="ENSCSEG00000016617.1"/>
</dbReference>
<reference evidence="4" key="3">
    <citation type="submission" date="2025-09" db="UniProtKB">
        <authorList>
            <consortium name="Ensembl"/>
        </authorList>
    </citation>
    <scope>IDENTIFICATION</scope>
</reference>
<evidence type="ECO:0000259" key="3">
    <source>
        <dbReference type="Pfam" id="PF10506"/>
    </source>
</evidence>
<feature type="region of interest" description="Disordered" evidence="2">
    <location>
        <begin position="1"/>
        <end position="42"/>
    </location>
</feature>
<feature type="region of interest" description="Disordered" evidence="2">
    <location>
        <begin position="245"/>
        <end position="316"/>
    </location>
</feature>
<dbReference type="AlphaFoldDB" id="A0A3P8WEX0"/>
<protein>
    <submittedName>
        <fullName evidence="4">Usher syndrome 1C binding protein 1</fullName>
    </submittedName>
</protein>
<dbReference type="InterPro" id="IPR040171">
    <property type="entry name" value="USBP1-like"/>
</dbReference>
<dbReference type="FunCoup" id="A0A3P8WEX0">
    <property type="interactions" value="27"/>
</dbReference>
<evidence type="ECO:0000256" key="2">
    <source>
        <dbReference type="SAM" id="MobiDB-lite"/>
    </source>
</evidence>
<feature type="region of interest" description="Disordered" evidence="2">
    <location>
        <begin position="664"/>
        <end position="688"/>
    </location>
</feature>
<evidence type="ECO:0000313" key="4">
    <source>
        <dbReference type="Ensembl" id="ENSCSEP00000026023.1"/>
    </source>
</evidence>
<feature type="region of interest" description="Disordered" evidence="2">
    <location>
        <begin position="389"/>
        <end position="440"/>
    </location>
</feature>
<feature type="coiled-coil region" evidence="1">
    <location>
        <begin position="316"/>
        <end position="357"/>
    </location>
</feature>
<feature type="compositionally biased region" description="Basic and acidic residues" evidence="2">
    <location>
        <begin position="679"/>
        <end position="688"/>
    </location>
</feature>
<sequence>MEESCLVRCDSLDTGSVSDREMTDRMNFDPDGSEPTANLEPSPAELAQCEAEVGTLLSIIAELNKKMGSLKAPSDPGDLRPSAPSRPLVPDLLSHRLVRRSPERHVVSTATSKSLLTDRGGSGVVWTRLQDVLSSLEDSISCRRTWSAPITASDQDKHREHLRAAQESWLKSSQILEEMEREFGISCQSILLRDQSRRDNVDVDKSDPALRNTSQCQQEDLGRAQNTISLMEEEKYKFMGLHRSWRSGSRSPSYRPPTAGSFSSDVGSPPFPGSPLLHRRSSRGLTPLSPVGDVSPLGSVNSDSPCPSPISAEPETERLNRYVERLKARNERLTAALERRKAECEQLTYTLHRLEADCSGLQRALKYSEDCEEAYSQLLSLYEAKTQQNIPLPSDPAGAAGEEQQPDHPSSEELSTSFSTAGVTEETEEQSYSGQRATELEDREAALRHQIDRLKMERAAIYLPKVSPGVENKVSPETGQPAGSKGGHVTKDNIRPLDAKKEKTSLFYELISVREEMSDLRSLIRLKEKELRCLEWSLMAQKAQEAAGVFVPESLREELEDSKSEQQRFDVTDGDGAEARTRPILKDLQAVLQREQALKKRLALVHDSINTVLPDSSSQRKDSGDQMARLAQAHSKALNSYRQIRRKYREQVWRLEQKVAAMTDRQHQGAAPKTAGEAVEWRREETVL</sequence>
<feature type="compositionally biased region" description="Basic and acidic residues" evidence="2">
    <location>
        <begin position="197"/>
        <end position="208"/>
    </location>
</feature>
<reference evidence="4 5" key="1">
    <citation type="journal article" date="2014" name="Nat. Genet.">
        <title>Whole-genome sequence of a flatfish provides insights into ZW sex chromosome evolution and adaptation to a benthic lifestyle.</title>
        <authorList>
            <person name="Chen S."/>
            <person name="Zhang G."/>
            <person name="Shao C."/>
            <person name="Huang Q."/>
            <person name="Liu G."/>
            <person name="Zhang P."/>
            <person name="Song W."/>
            <person name="An N."/>
            <person name="Chalopin D."/>
            <person name="Volff J.N."/>
            <person name="Hong Y."/>
            <person name="Li Q."/>
            <person name="Sha Z."/>
            <person name="Zhou H."/>
            <person name="Xie M."/>
            <person name="Yu Q."/>
            <person name="Liu Y."/>
            <person name="Xiang H."/>
            <person name="Wang N."/>
            <person name="Wu K."/>
            <person name="Yang C."/>
            <person name="Zhou Q."/>
            <person name="Liao X."/>
            <person name="Yang L."/>
            <person name="Hu Q."/>
            <person name="Zhang J."/>
            <person name="Meng L."/>
            <person name="Jin L."/>
            <person name="Tian Y."/>
            <person name="Lian J."/>
            <person name="Yang J."/>
            <person name="Miao G."/>
            <person name="Liu S."/>
            <person name="Liang Z."/>
            <person name="Yan F."/>
            <person name="Li Y."/>
            <person name="Sun B."/>
            <person name="Zhang H."/>
            <person name="Zhang J."/>
            <person name="Zhu Y."/>
            <person name="Du M."/>
            <person name="Zhao Y."/>
            <person name="Schartl M."/>
            <person name="Tang Q."/>
            <person name="Wang J."/>
        </authorList>
    </citation>
    <scope>NUCLEOTIDE SEQUENCE</scope>
</reference>